<gene>
    <name evidence="2" type="ORF">DEH80_07370</name>
</gene>
<reference evidence="2 3" key="1">
    <citation type="submission" date="2018-05" db="EMBL/GenBank/DDBJ databases">
        <title>Abyssibacter profundi OUC007T gen. nov., sp. nov, a marine bacterium isolated from seawater of the Mariana Trench.</title>
        <authorList>
            <person name="Zhou S."/>
        </authorList>
    </citation>
    <scope>NUCLEOTIDE SEQUENCE [LARGE SCALE GENOMIC DNA]</scope>
    <source>
        <strain evidence="2 3">OUC007</strain>
    </source>
</reference>
<dbReference type="InterPro" id="IPR001736">
    <property type="entry name" value="PLipase_D/transphosphatidylase"/>
</dbReference>
<dbReference type="GO" id="GO:0032049">
    <property type="term" value="P:cardiolipin biosynthetic process"/>
    <property type="evidence" value="ECO:0007669"/>
    <property type="project" value="UniProtKB-ARBA"/>
</dbReference>
<comment type="caution">
    <text evidence="2">The sequence shown here is derived from an EMBL/GenBank/DDBJ whole genome shotgun (WGS) entry which is preliminary data.</text>
</comment>
<dbReference type="InterPro" id="IPR025202">
    <property type="entry name" value="PLD-like_dom"/>
</dbReference>
<dbReference type="SUPFAM" id="SSF56024">
    <property type="entry name" value="Phospholipase D/nuclease"/>
    <property type="match status" value="2"/>
</dbReference>
<keyword evidence="3" id="KW-1185">Reference proteome</keyword>
<sequence length="487" mass="53732">MKALIKLARGLIYGLAGLGLLLWLGVVLSRSVTLPDGLAMRAPPRLLEDPQLLVDTTFINEAGERQSDQQIFDAIFALLEQARELIVLDLFLFNHFAGPEPETTRDITTELTEQLIAARAANPQLQVILITDPINTVYGGQPAPHLDRLREAGVDVVITNLTALRDSNPSYSGLWRWTARWFGNSEQGGWLPNALGEGKITLRSYLRLLNFKANHRKTVVADNGQGQLQAIVTSANPHSDSSAHSNIALQFAGPATHDLLRSEQAVLDFSSNTVRIPKRWLTPQDATPAPAATQPQIEVLTEQAIKREVLSRLAATAAGDSVDLAMFYLADRDIIQALIAAQQRGAAVRVLLDPNRDAFGREKQGVPARPVAAELVAGGVDVRWCDTHGEQCHFKVLIVRQPDRVHAVLGSANFTRRNLDNYNLETDVAVHLPADAALAQSLTGWFNGLWNPPTEREFSVPYAVYADERNHLRWAYRFMEATGWSSF</sequence>
<organism evidence="2 3">
    <name type="scientific">Abyssibacter profundi</name>
    <dbReference type="NCBI Taxonomy" id="2182787"/>
    <lineage>
        <taxon>Bacteria</taxon>
        <taxon>Pseudomonadati</taxon>
        <taxon>Pseudomonadota</taxon>
        <taxon>Gammaproteobacteria</taxon>
        <taxon>Chromatiales</taxon>
        <taxon>Oceanococcaceae</taxon>
        <taxon>Abyssibacter</taxon>
    </lineage>
</organism>
<dbReference type="AlphaFoldDB" id="A0A363UMG8"/>
<feature type="domain" description="PLD phosphodiesterase" evidence="1">
    <location>
        <begin position="393"/>
        <end position="418"/>
    </location>
</feature>
<dbReference type="PANTHER" id="PTHR21248">
    <property type="entry name" value="CARDIOLIPIN SYNTHASE"/>
    <property type="match status" value="1"/>
</dbReference>
<dbReference type="Pfam" id="PF13091">
    <property type="entry name" value="PLDc_2"/>
    <property type="match status" value="1"/>
</dbReference>
<dbReference type="CDD" id="cd09130">
    <property type="entry name" value="PLDc_unchar2_2"/>
    <property type="match status" value="1"/>
</dbReference>
<dbReference type="EMBL" id="QEQK01000005">
    <property type="protein sequence ID" value="PWN56626.1"/>
    <property type="molecule type" value="Genomic_DNA"/>
</dbReference>
<dbReference type="Gene3D" id="3.30.870.10">
    <property type="entry name" value="Endonuclease Chain A"/>
    <property type="match status" value="2"/>
</dbReference>
<dbReference type="PROSITE" id="PS50035">
    <property type="entry name" value="PLD"/>
    <property type="match status" value="1"/>
</dbReference>
<evidence type="ECO:0000313" key="2">
    <source>
        <dbReference type="EMBL" id="PWN56626.1"/>
    </source>
</evidence>
<dbReference type="GO" id="GO:0030572">
    <property type="term" value="F:phosphatidyltransferase activity"/>
    <property type="evidence" value="ECO:0007669"/>
    <property type="project" value="UniProtKB-ARBA"/>
</dbReference>
<name>A0A363UMG8_9GAMM</name>
<dbReference type="CDD" id="cd09129">
    <property type="entry name" value="PLDc_unchar2_1"/>
    <property type="match status" value="1"/>
</dbReference>
<dbReference type="PANTHER" id="PTHR21248:SF22">
    <property type="entry name" value="PHOSPHOLIPASE D"/>
    <property type="match status" value="1"/>
</dbReference>
<dbReference type="OrthoDB" id="92272at2"/>
<accession>A0A363UMG8</accession>
<protein>
    <submittedName>
        <fullName evidence="2">Phospholipase</fullName>
    </submittedName>
</protein>
<evidence type="ECO:0000259" key="1">
    <source>
        <dbReference type="PROSITE" id="PS50035"/>
    </source>
</evidence>
<dbReference type="RefSeq" id="WP_109719820.1">
    <property type="nucleotide sequence ID" value="NZ_QEQK01000005.1"/>
</dbReference>
<evidence type="ECO:0000313" key="3">
    <source>
        <dbReference type="Proteomes" id="UP000251800"/>
    </source>
</evidence>
<dbReference type="Proteomes" id="UP000251800">
    <property type="component" value="Unassembled WGS sequence"/>
</dbReference>
<proteinExistence type="predicted"/>